<dbReference type="EMBL" id="MUBC01000035">
    <property type="protein sequence ID" value="ONM43146.1"/>
    <property type="molecule type" value="Genomic_DNA"/>
</dbReference>
<evidence type="ECO:0008006" key="4">
    <source>
        <dbReference type="Google" id="ProtNLM"/>
    </source>
</evidence>
<evidence type="ECO:0000313" key="2">
    <source>
        <dbReference type="EMBL" id="ONM43146.1"/>
    </source>
</evidence>
<dbReference type="AlphaFoldDB" id="A0A1S8DEA9"/>
<comment type="caution">
    <text evidence="2">The sequence shown here is derived from an EMBL/GenBank/DDBJ whole genome shotgun (WGS) entry which is preliminary data.</text>
</comment>
<dbReference type="STRING" id="254161.SAMN05216256_101109"/>
<dbReference type="RefSeq" id="WP_083728383.1">
    <property type="nucleotide sequence ID" value="NZ_FOUD01000001.1"/>
</dbReference>
<gene>
    <name evidence="2" type="ORF">BXT89_14435</name>
</gene>
<organism evidence="2 3">
    <name type="scientific">Halopseudomonas pachastrellae</name>
    <dbReference type="NCBI Taxonomy" id="254161"/>
    <lineage>
        <taxon>Bacteria</taxon>
        <taxon>Pseudomonadati</taxon>
        <taxon>Pseudomonadota</taxon>
        <taxon>Gammaproteobacteria</taxon>
        <taxon>Pseudomonadales</taxon>
        <taxon>Pseudomonadaceae</taxon>
        <taxon>Halopseudomonas</taxon>
    </lineage>
</organism>
<proteinExistence type="predicted"/>
<evidence type="ECO:0000313" key="3">
    <source>
        <dbReference type="Proteomes" id="UP000242847"/>
    </source>
</evidence>
<protein>
    <recommendedName>
        <fullName evidence="4">Terminase small subunit</fullName>
    </recommendedName>
</protein>
<dbReference type="OrthoDB" id="8641910at2"/>
<keyword evidence="3" id="KW-1185">Reference proteome</keyword>
<sequence>MATEPDWEQIKKEYRAGQLSNVMLGKKFGVSESAIRKRAKKEGWQKDLASDVRKRVREKLVRDEVRDPNANDDEVVDSVAATGVSVVRAHRADIRAASRMAEMLMAQLLDAASRREELEEAIHEETKDDESTRRRTSMLKAVSLPTHAGVVRDLSAAMKNLIPLERQAYNLDETNAEETYEERLKRLMSKE</sequence>
<reference evidence="2 3" key="1">
    <citation type="submission" date="2017-01" db="EMBL/GenBank/DDBJ databases">
        <title>Draft genome sequence of Pseudomonas pachastrellae type strain CCUG 46540T from a deep sea.</title>
        <authorList>
            <person name="Gomila M."/>
            <person name="Mulet M."/>
            <person name="Lalucat J."/>
            <person name="Garcia-Valdes E."/>
        </authorList>
    </citation>
    <scope>NUCLEOTIDE SEQUENCE [LARGE SCALE GENOMIC DNA]</scope>
    <source>
        <strain evidence="2 3">CCUG 46540</strain>
    </source>
</reference>
<accession>A0A1S8DEA9</accession>
<keyword evidence="1" id="KW-0175">Coiled coil</keyword>
<dbReference type="Proteomes" id="UP000242847">
    <property type="component" value="Unassembled WGS sequence"/>
</dbReference>
<evidence type="ECO:0000256" key="1">
    <source>
        <dbReference type="SAM" id="Coils"/>
    </source>
</evidence>
<name>A0A1S8DEA9_9GAMM</name>
<feature type="coiled-coil region" evidence="1">
    <location>
        <begin position="101"/>
        <end position="135"/>
    </location>
</feature>